<reference evidence="2" key="3">
    <citation type="submission" date="2023-05" db="EMBL/GenBank/DDBJ databases">
        <authorList>
            <person name="Smith C.H."/>
        </authorList>
    </citation>
    <scope>NUCLEOTIDE SEQUENCE</scope>
    <source>
        <strain evidence="2">CHS0354</strain>
        <tissue evidence="2">Mantle</tissue>
    </source>
</reference>
<dbReference type="EMBL" id="JAEAOA010001095">
    <property type="protein sequence ID" value="KAK3584427.1"/>
    <property type="molecule type" value="Genomic_DNA"/>
</dbReference>
<reference evidence="2" key="1">
    <citation type="journal article" date="2021" name="Genome Biol. Evol.">
        <title>A High-Quality Reference Genome for a Parasitic Bivalve with Doubly Uniparental Inheritance (Bivalvia: Unionida).</title>
        <authorList>
            <person name="Smith C.H."/>
        </authorList>
    </citation>
    <scope>NUCLEOTIDE SEQUENCE</scope>
    <source>
        <strain evidence="2">CHS0354</strain>
    </source>
</reference>
<evidence type="ECO:0000313" key="3">
    <source>
        <dbReference type="Proteomes" id="UP001195483"/>
    </source>
</evidence>
<keyword evidence="3" id="KW-1185">Reference proteome</keyword>
<dbReference type="InterPro" id="IPR042047">
    <property type="entry name" value="SleB_dom1"/>
</dbReference>
<sequence>MNEANINLVARIVFGEARGEPEEGQLAVAFTVVNRMNAPGYPNTIHNVVHQKCDNKHEYETLNDWIHHEAWKDAITRNTEEYQNALRVAADAVHGRRPDPTLGATTFLDSDPDTSASNIPFDEAFDKIKIGNLYFVYKRRNPR</sequence>
<reference evidence="2" key="2">
    <citation type="journal article" date="2021" name="Genome Biol. Evol.">
        <title>Developing a high-quality reference genome for a parasitic bivalve with doubly uniparental inheritance (Bivalvia: Unionida).</title>
        <authorList>
            <person name="Smith C.H."/>
        </authorList>
    </citation>
    <scope>NUCLEOTIDE SEQUENCE</scope>
    <source>
        <strain evidence="2">CHS0354</strain>
        <tissue evidence="2">Mantle</tissue>
    </source>
</reference>
<dbReference type="InterPro" id="IPR011105">
    <property type="entry name" value="Cell_wall_hydrolase_SleB"/>
</dbReference>
<proteinExistence type="predicted"/>
<gene>
    <name evidence="2" type="ORF">CHS0354_017707</name>
</gene>
<evidence type="ECO:0000259" key="1">
    <source>
        <dbReference type="Pfam" id="PF07486"/>
    </source>
</evidence>
<dbReference type="Pfam" id="PF07486">
    <property type="entry name" value="Hydrolase_2"/>
    <property type="match status" value="1"/>
</dbReference>
<accession>A0AAE0S373</accession>
<dbReference type="AlphaFoldDB" id="A0AAE0S373"/>
<comment type="caution">
    <text evidence="2">The sequence shown here is derived from an EMBL/GenBank/DDBJ whole genome shotgun (WGS) entry which is preliminary data.</text>
</comment>
<dbReference type="GO" id="GO:0016787">
    <property type="term" value="F:hydrolase activity"/>
    <property type="evidence" value="ECO:0007669"/>
    <property type="project" value="InterPro"/>
</dbReference>
<name>A0AAE0S373_9BIVA</name>
<protein>
    <recommendedName>
        <fullName evidence="1">Cell wall hydrolase SleB domain-containing protein</fullName>
    </recommendedName>
</protein>
<evidence type="ECO:0000313" key="2">
    <source>
        <dbReference type="EMBL" id="KAK3584427.1"/>
    </source>
</evidence>
<dbReference type="Gene3D" id="1.10.10.2520">
    <property type="entry name" value="Cell wall hydrolase SleB, domain 1"/>
    <property type="match status" value="1"/>
</dbReference>
<dbReference type="Proteomes" id="UP001195483">
    <property type="component" value="Unassembled WGS sequence"/>
</dbReference>
<organism evidence="2 3">
    <name type="scientific">Potamilus streckersoni</name>
    <dbReference type="NCBI Taxonomy" id="2493646"/>
    <lineage>
        <taxon>Eukaryota</taxon>
        <taxon>Metazoa</taxon>
        <taxon>Spiralia</taxon>
        <taxon>Lophotrochozoa</taxon>
        <taxon>Mollusca</taxon>
        <taxon>Bivalvia</taxon>
        <taxon>Autobranchia</taxon>
        <taxon>Heteroconchia</taxon>
        <taxon>Palaeoheterodonta</taxon>
        <taxon>Unionida</taxon>
        <taxon>Unionoidea</taxon>
        <taxon>Unionidae</taxon>
        <taxon>Ambleminae</taxon>
        <taxon>Lampsilini</taxon>
        <taxon>Potamilus</taxon>
    </lineage>
</organism>
<feature type="domain" description="Cell wall hydrolase SleB" evidence="1">
    <location>
        <begin position="19"/>
        <end position="114"/>
    </location>
</feature>